<dbReference type="GO" id="GO:0030599">
    <property type="term" value="F:pectinesterase activity"/>
    <property type="evidence" value="ECO:0007669"/>
    <property type="project" value="UniProtKB-UniRule"/>
</dbReference>
<dbReference type="AlphaFoldDB" id="A0AA38WJ79"/>
<reference evidence="11" key="1">
    <citation type="submission" date="2023-03" db="EMBL/GenBank/DDBJ databases">
        <title>Chromosome-scale reference genome and RAD-based genetic map of yellow starthistle (Centaurea solstitialis) reveal putative structural variation and QTLs associated with invader traits.</title>
        <authorList>
            <person name="Reatini B."/>
            <person name="Cang F.A."/>
            <person name="Jiang Q."/>
            <person name="Mckibben M.T.W."/>
            <person name="Barker M.S."/>
            <person name="Rieseberg L.H."/>
            <person name="Dlugosch K.M."/>
        </authorList>
    </citation>
    <scope>NUCLEOTIDE SEQUENCE</scope>
    <source>
        <strain evidence="11">CAN-66</strain>
        <tissue evidence="11">Leaf</tissue>
    </source>
</reference>
<dbReference type="GO" id="GO:0042545">
    <property type="term" value="P:cell wall modification"/>
    <property type="evidence" value="ECO:0007669"/>
    <property type="project" value="UniProtKB-UniRule"/>
</dbReference>
<keyword evidence="5" id="KW-0961">Cell wall biogenesis/degradation</keyword>
<dbReference type="InterPro" id="IPR033131">
    <property type="entry name" value="Pectinesterase_Asp_AS"/>
</dbReference>
<feature type="domain" description="Retrotransposon gag" evidence="10">
    <location>
        <begin position="145"/>
        <end position="227"/>
    </location>
</feature>
<dbReference type="InterPro" id="IPR012334">
    <property type="entry name" value="Pectin_lyas_fold"/>
</dbReference>
<evidence type="ECO:0000259" key="9">
    <source>
        <dbReference type="Pfam" id="PF01095"/>
    </source>
</evidence>
<evidence type="ECO:0000256" key="1">
    <source>
        <dbReference type="ARBA" id="ARBA00005184"/>
    </source>
</evidence>
<evidence type="ECO:0000313" key="12">
    <source>
        <dbReference type="Proteomes" id="UP001172457"/>
    </source>
</evidence>
<dbReference type="Pfam" id="PF03732">
    <property type="entry name" value="Retrotrans_gag"/>
    <property type="match status" value="1"/>
</dbReference>
<comment type="catalytic activity">
    <reaction evidence="6 8">
        <text>[(1-&gt;4)-alpha-D-galacturonosyl methyl ester](n) + n H2O = [(1-&gt;4)-alpha-D-galacturonosyl](n) + n methanol + n H(+)</text>
        <dbReference type="Rhea" id="RHEA:22380"/>
        <dbReference type="Rhea" id="RHEA-COMP:14570"/>
        <dbReference type="Rhea" id="RHEA-COMP:14573"/>
        <dbReference type="ChEBI" id="CHEBI:15377"/>
        <dbReference type="ChEBI" id="CHEBI:15378"/>
        <dbReference type="ChEBI" id="CHEBI:17790"/>
        <dbReference type="ChEBI" id="CHEBI:140522"/>
        <dbReference type="ChEBI" id="CHEBI:140523"/>
        <dbReference type="EC" id="3.1.1.11"/>
    </reaction>
</comment>
<protein>
    <recommendedName>
        <fullName evidence="2 8">Pectinesterase</fullName>
        <ecNumber evidence="2 8">3.1.1.11</ecNumber>
    </recommendedName>
</protein>
<proteinExistence type="predicted"/>
<dbReference type="InterPro" id="IPR011050">
    <property type="entry name" value="Pectin_lyase_fold/virulence"/>
</dbReference>
<feature type="active site" evidence="7">
    <location>
        <position position="472"/>
    </location>
</feature>
<dbReference type="PANTHER" id="PTHR31707">
    <property type="entry name" value="PECTINESTERASE"/>
    <property type="match status" value="1"/>
</dbReference>
<comment type="pathway">
    <text evidence="1 8">Glycan metabolism; pectin degradation; 2-dehydro-3-deoxy-D-gluconate from pectin: step 1/5.</text>
</comment>
<evidence type="ECO:0000256" key="3">
    <source>
        <dbReference type="ARBA" id="ARBA00022801"/>
    </source>
</evidence>
<name>A0AA38WJ79_9ASTR</name>
<sequence length="642" mass="74090">MLACECVSVYFLLSRKLPLIFCCDFSEGLVEPFAEPVRQLKKKNKKKSKAGKVHPRALNFEMREEASMWNTRRTAPTVSTQPITKPNLETEIKGQFLHMVKELTYDGKSDINPIVHIESFEEICDLFRTENNRDAIRLWLFPFTLAWLRSLEPSSIATWEDIRSKFLSRFFPPSKIEKLRAEIRSFRQEDEETISEAWERFKHLLNSCPSHRLNKSDQVQTFYSGLNYSFRGTLDSSADGVFMYKTPTQGYTLLEDMLIHNIDWKSDKRLHIPKLAGKISINFDPSEELAAMKNKQVRFERKIDDPIKTIHALQVGCEECKGPHLTKDCPNKPMMTPEVVNFLNQGDYQGRWNNNRNFNQRPPRFFAPNHQNQRMDGEPHIGRTQGELPTHKLKSIQRGATYTNSIWGNEFMAQDMTFRNTVGPDAGQVVAFFSDSDRSAFYHCSFEGYQDTLYAYGKRQFYKECQIFGTVDFIFGNALAFFQDCEIFLRKPLVGGGLVVTAQGRAKENEASGFSLQGCKITAGEDLKPVLSQYNKAFLGRPWRPQALTVYMENYFDDLVDPQGWLDTWGFNETCFPGEYNNYGPGSSTLRRVKWPSFHNITDQETAEPYTVAQFFQGDNWVAETGVPYIPGFENNQHKIKY</sequence>
<keyword evidence="3 8" id="KW-0378">Hydrolase</keyword>
<dbReference type="InterPro" id="IPR000070">
    <property type="entry name" value="Pectinesterase_cat"/>
</dbReference>
<dbReference type="Pfam" id="PF01095">
    <property type="entry name" value="Pectinesterase"/>
    <property type="match status" value="1"/>
</dbReference>
<dbReference type="Gene3D" id="2.160.20.10">
    <property type="entry name" value="Single-stranded right-handed beta-helix, Pectin lyase-like"/>
    <property type="match status" value="1"/>
</dbReference>
<organism evidence="11 12">
    <name type="scientific">Centaurea solstitialis</name>
    <name type="common">yellow star-thistle</name>
    <dbReference type="NCBI Taxonomy" id="347529"/>
    <lineage>
        <taxon>Eukaryota</taxon>
        <taxon>Viridiplantae</taxon>
        <taxon>Streptophyta</taxon>
        <taxon>Embryophyta</taxon>
        <taxon>Tracheophyta</taxon>
        <taxon>Spermatophyta</taxon>
        <taxon>Magnoliopsida</taxon>
        <taxon>eudicotyledons</taxon>
        <taxon>Gunneridae</taxon>
        <taxon>Pentapetalae</taxon>
        <taxon>asterids</taxon>
        <taxon>campanulids</taxon>
        <taxon>Asterales</taxon>
        <taxon>Asteraceae</taxon>
        <taxon>Carduoideae</taxon>
        <taxon>Cardueae</taxon>
        <taxon>Centaureinae</taxon>
        <taxon>Centaurea</taxon>
    </lineage>
</organism>
<dbReference type="EC" id="3.1.1.11" evidence="2 8"/>
<dbReference type="PROSITE" id="PS00503">
    <property type="entry name" value="PECTINESTERASE_2"/>
    <property type="match status" value="1"/>
</dbReference>
<dbReference type="SUPFAM" id="SSF51126">
    <property type="entry name" value="Pectin lyase-like"/>
    <property type="match status" value="1"/>
</dbReference>
<dbReference type="Proteomes" id="UP001172457">
    <property type="component" value="Chromosome 2"/>
</dbReference>
<keyword evidence="4 8" id="KW-0063">Aspartyl esterase</keyword>
<feature type="domain" description="Pectinesterase catalytic" evidence="9">
    <location>
        <begin position="401"/>
        <end position="619"/>
    </location>
</feature>
<evidence type="ECO:0000313" key="11">
    <source>
        <dbReference type="EMBL" id="KAJ9563017.1"/>
    </source>
</evidence>
<evidence type="ECO:0000256" key="2">
    <source>
        <dbReference type="ARBA" id="ARBA00013229"/>
    </source>
</evidence>
<evidence type="ECO:0000256" key="5">
    <source>
        <dbReference type="ARBA" id="ARBA00023316"/>
    </source>
</evidence>
<gene>
    <name evidence="11" type="ORF">OSB04_008177</name>
</gene>
<evidence type="ECO:0000256" key="6">
    <source>
        <dbReference type="ARBA" id="ARBA00047928"/>
    </source>
</evidence>
<dbReference type="EMBL" id="JARYMX010000002">
    <property type="protein sequence ID" value="KAJ9563017.1"/>
    <property type="molecule type" value="Genomic_DNA"/>
</dbReference>
<evidence type="ECO:0000256" key="8">
    <source>
        <dbReference type="RuleBase" id="RU000589"/>
    </source>
</evidence>
<dbReference type="GO" id="GO:0045490">
    <property type="term" value="P:pectin catabolic process"/>
    <property type="evidence" value="ECO:0007669"/>
    <property type="project" value="UniProtKB-UniRule"/>
</dbReference>
<accession>A0AA38WJ79</accession>
<evidence type="ECO:0000259" key="10">
    <source>
        <dbReference type="Pfam" id="PF03732"/>
    </source>
</evidence>
<comment type="caution">
    <text evidence="11">The sequence shown here is derived from an EMBL/GenBank/DDBJ whole genome shotgun (WGS) entry which is preliminary data.</text>
</comment>
<keyword evidence="12" id="KW-1185">Reference proteome</keyword>
<evidence type="ECO:0000256" key="4">
    <source>
        <dbReference type="ARBA" id="ARBA00023085"/>
    </source>
</evidence>
<evidence type="ECO:0000256" key="7">
    <source>
        <dbReference type="PROSITE-ProRule" id="PRU10040"/>
    </source>
</evidence>
<dbReference type="InterPro" id="IPR005162">
    <property type="entry name" value="Retrotrans_gag_dom"/>
</dbReference>